<comment type="caution">
    <text evidence="2">The sequence shown here is derived from an EMBL/GenBank/DDBJ whole genome shotgun (WGS) entry which is preliminary data.</text>
</comment>
<feature type="region of interest" description="Disordered" evidence="1">
    <location>
        <begin position="1"/>
        <end position="36"/>
    </location>
</feature>
<organism evidence="2 3">
    <name type="scientific">Exophiala viscosa</name>
    <dbReference type="NCBI Taxonomy" id="2486360"/>
    <lineage>
        <taxon>Eukaryota</taxon>
        <taxon>Fungi</taxon>
        <taxon>Dikarya</taxon>
        <taxon>Ascomycota</taxon>
        <taxon>Pezizomycotina</taxon>
        <taxon>Eurotiomycetes</taxon>
        <taxon>Chaetothyriomycetidae</taxon>
        <taxon>Chaetothyriales</taxon>
        <taxon>Herpotrichiellaceae</taxon>
        <taxon>Exophiala</taxon>
    </lineage>
</organism>
<feature type="compositionally biased region" description="Basic and acidic residues" evidence="1">
    <location>
        <begin position="8"/>
        <end position="17"/>
    </location>
</feature>
<accession>A0AAN6I8L3</accession>
<evidence type="ECO:0000256" key="1">
    <source>
        <dbReference type="SAM" id="MobiDB-lite"/>
    </source>
</evidence>
<evidence type="ECO:0000313" key="3">
    <source>
        <dbReference type="Proteomes" id="UP001203852"/>
    </source>
</evidence>
<sequence length="288" mass="33340">MDNMIVDEPTRSEHDTVQELPIRTRPSDLDGEDSEMLDAGLSDTESVDIIVDPEFATEIPEPNTELYEDSGDDAQNVGRDRIILVRVIFYNHFATQPFHVPARKGHTMGSMLRAIHKKLPATTIENRFDEKLEYVPAQDSQYEPLFILQEASFRTPAMRRTKWVVVKPNTNNKAYYRWFDRNVIRGSEMELKMEVRIRDIEAIEQMEDLAAAGRDEAVIEGRRYVKIDIDKLWDPDVFWRYVEHSKTVAVQSIDLTKPSTAEWFPERDGPIDQMPQAWKQWAPASQAS</sequence>
<gene>
    <name evidence="2" type="ORF">EDD36DRAFT_423577</name>
</gene>
<dbReference type="EMBL" id="MU404364">
    <property type="protein sequence ID" value="KAI1608151.1"/>
    <property type="molecule type" value="Genomic_DNA"/>
</dbReference>
<dbReference type="AlphaFoldDB" id="A0AAN6I8L3"/>
<evidence type="ECO:0000313" key="2">
    <source>
        <dbReference type="EMBL" id="KAI1608151.1"/>
    </source>
</evidence>
<dbReference type="Proteomes" id="UP001203852">
    <property type="component" value="Unassembled WGS sequence"/>
</dbReference>
<keyword evidence="3" id="KW-1185">Reference proteome</keyword>
<proteinExistence type="predicted"/>
<name>A0AAN6I8L3_9EURO</name>
<reference evidence="2" key="1">
    <citation type="journal article" date="2022" name="bioRxiv">
        <title>Deciphering the potential niche of two novel black yeast fungi from a biological soil crust based on their genomes, phenotypes, and melanin regulation.</title>
        <authorList>
            <consortium name="DOE Joint Genome Institute"/>
            <person name="Carr E.C."/>
            <person name="Barton Q."/>
            <person name="Grambo S."/>
            <person name="Sullivan M."/>
            <person name="Renfro C.M."/>
            <person name="Kuo A."/>
            <person name="Pangilinan J."/>
            <person name="Lipzen A."/>
            <person name="Keymanesh K."/>
            <person name="Savage E."/>
            <person name="Barry K."/>
            <person name="Grigoriev I.V."/>
            <person name="Riekhof W.R."/>
            <person name="Harris S.S."/>
        </authorList>
    </citation>
    <scope>NUCLEOTIDE SEQUENCE</scope>
    <source>
        <strain evidence="2">JF 03-4F</strain>
    </source>
</reference>
<protein>
    <submittedName>
        <fullName evidence="2">Uncharacterized protein</fullName>
    </submittedName>
</protein>